<dbReference type="Proteomes" id="UP000030302">
    <property type="component" value="Chromosome"/>
</dbReference>
<name>A0A0A1F657_9BURK</name>
<dbReference type="KEGG" id="care:LT85_1030"/>
<proteinExistence type="predicted"/>
<reference evidence="2" key="1">
    <citation type="journal article" date="2014" name="Soil Biol. Biochem.">
        <title>Structure and function of bacterial communities in ageing soils: Insights from the Mendocino ecological staircase.</title>
        <authorList>
            <person name="Uroz S."/>
            <person name="Tech J.J."/>
            <person name="Sawaya N.A."/>
            <person name="Frey-Klett P."/>
            <person name="Leveau J.H.J."/>
        </authorList>
    </citation>
    <scope>NUCLEOTIDE SEQUENCE [LARGE SCALE GENOMIC DNA]</scope>
    <source>
        <strain evidence="2">Cal35</strain>
    </source>
</reference>
<evidence type="ECO:0000313" key="2">
    <source>
        <dbReference type="Proteomes" id="UP000030302"/>
    </source>
</evidence>
<gene>
    <name evidence="1" type="ORF">LT85_1030</name>
</gene>
<evidence type="ECO:0000313" key="1">
    <source>
        <dbReference type="EMBL" id="AIY40188.1"/>
    </source>
</evidence>
<dbReference type="OrthoDB" id="7278537at2"/>
<dbReference type="STRING" id="279058.LT85_1030"/>
<dbReference type="AlphaFoldDB" id="A0A0A1F657"/>
<accession>A0A0A1F657</accession>
<protein>
    <submittedName>
        <fullName evidence="1">Phage protein</fullName>
    </submittedName>
</protein>
<dbReference type="EMBL" id="CP009962">
    <property type="protein sequence ID" value="AIY40188.1"/>
    <property type="molecule type" value="Genomic_DNA"/>
</dbReference>
<dbReference type="HOGENOM" id="CLU_098962_0_0_4"/>
<sequence length="245" mass="26474">MASQIDICNMAMSVIGTRSSIASMTEGSAESNQISLQYPTAIDAVLRAAHWNFARKQIAMTLLQDGTQGQPVPSPWLYEYAVPSDCVLARFVMPTIQAAVPSSTPGIPSQVTAMNQPVRFVLSTDLDPTGNPINVILTNQPQATLVYTFRNLNPAMYDARFVEALAAFLGAKICIPLTGDKAMMKMALAMAQQYTMDAQASNGNEGLTVIDHAPDWIRVRGYASDYAYPDGGLFIYGPQALTLLS</sequence>
<dbReference type="RefSeq" id="WP_038486178.1">
    <property type="nucleotide sequence ID" value="NZ_CP009962.1"/>
</dbReference>
<keyword evidence="2" id="KW-1185">Reference proteome</keyword>
<organism evidence="1 2">
    <name type="scientific">Collimonas arenae</name>
    <dbReference type="NCBI Taxonomy" id="279058"/>
    <lineage>
        <taxon>Bacteria</taxon>
        <taxon>Pseudomonadati</taxon>
        <taxon>Pseudomonadota</taxon>
        <taxon>Betaproteobacteria</taxon>
        <taxon>Burkholderiales</taxon>
        <taxon>Oxalobacteraceae</taxon>
        <taxon>Collimonas</taxon>
    </lineage>
</organism>